<reference evidence="1 2" key="1">
    <citation type="journal article" date="2014" name="Genome Biol. Evol.">
        <title>The genome of the myxosporean Thelohanellus kitauei shows adaptations to nutrient acquisition within its fish host.</title>
        <authorList>
            <person name="Yang Y."/>
            <person name="Xiong J."/>
            <person name="Zhou Z."/>
            <person name="Huo F."/>
            <person name="Miao W."/>
            <person name="Ran C."/>
            <person name="Liu Y."/>
            <person name="Zhang J."/>
            <person name="Feng J."/>
            <person name="Wang M."/>
            <person name="Wang M."/>
            <person name="Wang L."/>
            <person name="Yao B."/>
        </authorList>
    </citation>
    <scope>NUCLEOTIDE SEQUENCE [LARGE SCALE GENOMIC DNA]</scope>
    <source>
        <strain evidence="1">Wuqing</strain>
    </source>
</reference>
<name>A0A0C2N5M2_THEKT</name>
<proteinExistence type="predicted"/>
<organism evidence="1 2">
    <name type="scientific">Thelohanellus kitauei</name>
    <name type="common">Myxosporean</name>
    <dbReference type="NCBI Taxonomy" id="669202"/>
    <lineage>
        <taxon>Eukaryota</taxon>
        <taxon>Metazoa</taxon>
        <taxon>Cnidaria</taxon>
        <taxon>Myxozoa</taxon>
        <taxon>Myxosporea</taxon>
        <taxon>Bivalvulida</taxon>
        <taxon>Platysporina</taxon>
        <taxon>Myxobolidae</taxon>
        <taxon>Thelohanellus</taxon>
    </lineage>
</organism>
<comment type="caution">
    <text evidence="1">The sequence shown here is derived from an EMBL/GenBank/DDBJ whole genome shotgun (WGS) entry which is preliminary data.</text>
</comment>
<gene>
    <name evidence="1" type="ORF">RF11_04559</name>
</gene>
<dbReference type="AlphaFoldDB" id="A0A0C2N5M2"/>
<keyword evidence="2" id="KW-1185">Reference proteome</keyword>
<evidence type="ECO:0000313" key="2">
    <source>
        <dbReference type="Proteomes" id="UP000031668"/>
    </source>
</evidence>
<dbReference type="Proteomes" id="UP000031668">
    <property type="component" value="Unassembled WGS sequence"/>
</dbReference>
<evidence type="ECO:0000313" key="1">
    <source>
        <dbReference type="EMBL" id="KII69202.1"/>
    </source>
</evidence>
<accession>A0A0C2N5M2</accession>
<sequence>MYELYQLHLYMIDKGPPQASKKCKHVALMPMAGFRYSFFLIDRMNRPLIMSSIDDNELLFGFYVLMGYISSKKAIIPVHPLRFGCHPCLVHSNTTRYVHKNEWVESCKN</sequence>
<protein>
    <submittedName>
        <fullName evidence="1">Uncharacterized protein</fullName>
    </submittedName>
</protein>
<dbReference type="EMBL" id="JWZT01002531">
    <property type="protein sequence ID" value="KII69202.1"/>
    <property type="molecule type" value="Genomic_DNA"/>
</dbReference>